<accession>A0ABR5SK88</accession>
<evidence type="ECO:0000256" key="6">
    <source>
        <dbReference type="ARBA" id="ARBA00022840"/>
    </source>
</evidence>
<protein>
    <recommendedName>
        <fullName evidence="8">Thymidylate kinase</fullName>
        <ecNumber evidence="8">2.7.4.9</ecNumber>
    </recommendedName>
    <alternativeName>
        <fullName evidence="8">dTMP kinase</fullName>
    </alternativeName>
</protein>
<dbReference type="InterPro" id="IPR027417">
    <property type="entry name" value="P-loop_NTPase"/>
</dbReference>
<evidence type="ECO:0000313" key="10">
    <source>
        <dbReference type="EMBL" id="KWT89286.1"/>
    </source>
</evidence>
<comment type="catalytic activity">
    <reaction evidence="7 8">
        <text>dTMP + ATP = dTDP + ADP</text>
        <dbReference type="Rhea" id="RHEA:13517"/>
        <dbReference type="ChEBI" id="CHEBI:30616"/>
        <dbReference type="ChEBI" id="CHEBI:58369"/>
        <dbReference type="ChEBI" id="CHEBI:63528"/>
        <dbReference type="ChEBI" id="CHEBI:456216"/>
        <dbReference type="EC" id="2.7.4.9"/>
    </reaction>
</comment>
<keyword evidence="2 8" id="KW-0808">Transferase</keyword>
<dbReference type="InterPro" id="IPR018095">
    <property type="entry name" value="Thymidylate_kin_CS"/>
</dbReference>
<organism evidence="10 11">
    <name type="scientific">Candidatus Magnetominusculus xianensis</name>
    <dbReference type="NCBI Taxonomy" id="1748249"/>
    <lineage>
        <taxon>Bacteria</taxon>
        <taxon>Pseudomonadati</taxon>
        <taxon>Nitrospirota</taxon>
        <taxon>Nitrospiria</taxon>
        <taxon>Nitrospirales</taxon>
        <taxon>Nitrospiraceae</taxon>
        <taxon>Candidatus Magnetominusculus</taxon>
    </lineage>
</organism>
<keyword evidence="5 8" id="KW-0418">Kinase</keyword>
<evidence type="ECO:0000256" key="5">
    <source>
        <dbReference type="ARBA" id="ARBA00022777"/>
    </source>
</evidence>
<dbReference type="InterPro" id="IPR018094">
    <property type="entry name" value="Thymidylate_kinase"/>
</dbReference>
<dbReference type="PANTHER" id="PTHR10344:SF4">
    <property type="entry name" value="UMP-CMP KINASE 2, MITOCHONDRIAL"/>
    <property type="match status" value="1"/>
</dbReference>
<reference evidence="10 11" key="1">
    <citation type="submission" date="2015-11" db="EMBL/GenBank/DDBJ databases">
        <authorList>
            <person name="Lin W."/>
        </authorList>
    </citation>
    <scope>NUCLEOTIDE SEQUENCE [LARGE SCALE GENOMIC DNA]</scope>
    <source>
        <strain evidence="10 11">HCH-1</strain>
    </source>
</reference>
<dbReference type="EMBL" id="LNQR01000040">
    <property type="protein sequence ID" value="KWT89286.1"/>
    <property type="molecule type" value="Genomic_DNA"/>
</dbReference>
<dbReference type="NCBIfam" id="TIGR00041">
    <property type="entry name" value="DTMP_kinase"/>
    <property type="match status" value="1"/>
</dbReference>
<comment type="caution">
    <text evidence="8">Lacks conserved residue(s) required for the propagation of feature annotation.</text>
</comment>
<evidence type="ECO:0000256" key="1">
    <source>
        <dbReference type="ARBA" id="ARBA00009776"/>
    </source>
</evidence>
<keyword evidence="6 8" id="KW-0067">ATP-binding</keyword>
<name>A0ABR5SK88_9BACT</name>
<proteinExistence type="inferred from homology"/>
<gene>
    <name evidence="8" type="primary">tmk</name>
    <name evidence="10" type="ORF">ASN18_1239</name>
</gene>
<sequence>MVSEQLRTGGIDVVATYEPGGCEIGKRIREILLDKSFQQMAPLTELLLYNAARAQHLAEVIVPAMDRRAVVITDRFTDSTLAYQCYGRGLDERLVMEIDKAATGGLRPDMTVLLDLAPSVGLGRNKDAKKIDRFELESITVHEKVRTGFLELAKREPARFKIVNASADTAVVTKTIVAAIEERLRCR</sequence>
<feature type="domain" description="Thymidylate kinase-like" evidence="9">
    <location>
        <begin position="2"/>
        <end position="176"/>
    </location>
</feature>
<dbReference type="SUPFAM" id="SSF52540">
    <property type="entry name" value="P-loop containing nucleoside triphosphate hydrolases"/>
    <property type="match status" value="1"/>
</dbReference>
<evidence type="ECO:0000256" key="7">
    <source>
        <dbReference type="ARBA" id="ARBA00048743"/>
    </source>
</evidence>
<evidence type="ECO:0000256" key="4">
    <source>
        <dbReference type="ARBA" id="ARBA00022741"/>
    </source>
</evidence>
<dbReference type="HAMAP" id="MF_00165">
    <property type="entry name" value="Thymidylate_kinase"/>
    <property type="match status" value="1"/>
</dbReference>
<keyword evidence="11" id="KW-1185">Reference proteome</keyword>
<dbReference type="Gene3D" id="3.40.50.300">
    <property type="entry name" value="P-loop containing nucleotide triphosphate hydrolases"/>
    <property type="match status" value="1"/>
</dbReference>
<keyword evidence="3 8" id="KW-0545">Nucleotide biosynthesis</keyword>
<dbReference type="PANTHER" id="PTHR10344">
    <property type="entry name" value="THYMIDYLATE KINASE"/>
    <property type="match status" value="1"/>
</dbReference>
<keyword evidence="4 8" id="KW-0547">Nucleotide-binding</keyword>
<dbReference type="CDD" id="cd01672">
    <property type="entry name" value="TMPK"/>
    <property type="match status" value="1"/>
</dbReference>
<evidence type="ECO:0000313" key="11">
    <source>
        <dbReference type="Proteomes" id="UP000060487"/>
    </source>
</evidence>
<dbReference type="PROSITE" id="PS01331">
    <property type="entry name" value="THYMIDYLATE_KINASE"/>
    <property type="match status" value="1"/>
</dbReference>
<dbReference type="EC" id="2.7.4.9" evidence="8"/>
<evidence type="ECO:0000259" key="9">
    <source>
        <dbReference type="Pfam" id="PF02223"/>
    </source>
</evidence>
<dbReference type="Pfam" id="PF02223">
    <property type="entry name" value="Thymidylate_kin"/>
    <property type="match status" value="1"/>
</dbReference>
<comment type="caution">
    <text evidence="10">The sequence shown here is derived from an EMBL/GenBank/DDBJ whole genome shotgun (WGS) entry which is preliminary data.</text>
</comment>
<comment type="function">
    <text evidence="8">Phosphorylation of dTMP to form dTDP in both de novo and salvage pathways of dTTP synthesis.</text>
</comment>
<dbReference type="InterPro" id="IPR039430">
    <property type="entry name" value="Thymidylate_kin-like_dom"/>
</dbReference>
<dbReference type="Proteomes" id="UP000060487">
    <property type="component" value="Unassembled WGS sequence"/>
</dbReference>
<evidence type="ECO:0000256" key="3">
    <source>
        <dbReference type="ARBA" id="ARBA00022727"/>
    </source>
</evidence>
<evidence type="ECO:0000256" key="8">
    <source>
        <dbReference type="HAMAP-Rule" id="MF_00165"/>
    </source>
</evidence>
<evidence type="ECO:0000256" key="2">
    <source>
        <dbReference type="ARBA" id="ARBA00022679"/>
    </source>
</evidence>
<dbReference type="GO" id="GO:0004798">
    <property type="term" value="F:dTMP kinase activity"/>
    <property type="evidence" value="ECO:0007669"/>
    <property type="project" value="UniProtKB-EC"/>
</dbReference>
<comment type="similarity">
    <text evidence="1 8">Belongs to the thymidylate kinase family.</text>
</comment>